<evidence type="ECO:0000256" key="3">
    <source>
        <dbReference type="ARBA" id="ARBA00022676"/>
    </source>
</evidence>
<organism evidence="9 10">
    <name type="scientific">Panagrellus redivivus</name>
    <name type="common">Microworm</name>
    <dbReference type="NCBI Taxonomy" id="6233"/>
    <lineage>
        <taxon>Eukaryota</taxon>
        <taxon>Metazoa</taxon>
        <taxon>Ecdysozoa</taxon>
        <taxon>Nematoda</taxon>
        <taxon>Chromadorea</taxon>
        <taxon>Rhabditida</taxon>
        <taxon>Tylenchina</taxon>
        <taxon>Panagrolaimomorpha</taxon>
        <taxon>Panagrolaimoidea</taxon>
        <taxon>Panagrolaimidae</taxon>
        <taxon>Panagrellus</taxon>
    </lineage>
</organism>
<evidence type="ECO:0000256" key="6">
    <source>
        <dbReference type="ARBA" id="ARBA00022989"/>
    </source>
</evidence>
<evidence type="ECO:0000313" key="10">
    <source>
        <dbReference type="WBParaSite" id="Pan_g12390.t1"/>
    </source>
</evidence>
<comment type="similarity">
    <text evidence="2 8">Belongs to the glycosyltransferase 92 family.</text>
</comment>
<dbReference type="WBParaSite" id="Pan_g12390.t1">
    <property type="protein sequence ID" value="Pan_g12390.t1"/>
    <property type="gene ID" value="Pan_g12390"/>
</dbReference>
<comment type="subcellular location">
    <subcellularLocation>
        <location evidence="1">Membrane</location>
        <topology evidence="1">Single-pass membrane protein</topology>
    </subcellularLocation>
</comment>
<dbReference type="EC" id="2.4.1.-" evidence="8"/>
<dbReference type="GO" id="GO:0016020">
    <property type="term" value="C:membrane"/>
    <property type="evidence" value="ECO:0007669"/>
    <property type="project" value="UniProtKB-SubCell"/>
</dbReference>
<name>A0A7E4UTQ6_PANRE</name>
<keyword evidence="7 8" id="KW-0472">Membrane</keyword>
<evidence type="ECO:0000256" key="2">
    <source>
        <dbReference type="ARBA" id="ARBA00007647"/>
    </source>
</evidence>
<reference evidence="9" key="1">
    <citation type="journal article" date="2013" name="Genetics">
        <title>The draft genome and transcriptome of Panagrellus redivivus are shaped by the harsh demands of a free-living lifestyle.</title>
        <authorList>
            <person name="Srinivasan J."/>
            <person name="Dillman A.R."/>
            <person name="Macchietto M.G."/>
            <person name="Heikkinen L."/>
            <person name="Lakso M."/>
            <person name="Fracchia K.M."/>
            <person name="Antoshechkin I."/>
            <person name="Mortazavi A."/>
            <person name="Wong G."/>
            <person name="Sternberg P.W."/>
        </authorList>
    </citation>
    <scope>NUCLEOTIDE SEQUENCE [LARGE SCALE GENOMIC DNA]</scope>
    <source>
        <strain evidence="9">MT8872</strain>
    </source>
</reference>
<sequence length="517" mass="60553">MRLARLVRPAFLPAKKFLSRLHRKPKLTLLVIVLYIVIRSLFWLAIDYLWHPKELHLALLNAHYFQQGTELPTADYRKHSVIVLFFANQRLHAQSLPFQCPVLGTNNWIMYGLAGIEVISGAADGGNIVEEDDSCPILLYRMRCTLATVHLYTAFMKIGTLPGVEIPVHQTSKWERRVVICLNPVRAYDNWRQMMTLLESARAQHVERVNVYADSMTKPLRELLSAYEDEKYVRVNATIRFDHYNVKEFNQHSDWMSLVASNNDCLYYYKYVTQFVVFMDVADMFFSAESWWERDFQYLQSMRRYTAAYIINLRKAAIRYENNPLDSLKSIQVSTQPSTRLPIRVAASNDVYCVLPRKITFDAHEKIPHINQITDKFQAKQLVVPPEHGYGLDVSENYEFGGFERSFEEVYPNFNWDHLNELFGHFMEKTNVSAIVEKQPRFLNRQYGDANKCLRSAHDRSYDGGKCRATKECKNVISVEPCYQTRMKMKYRGFNLRMGLHYYTELELVKIPSRYCV</sequence>
<dbReference type="InterPro" id="IPR008166">
    <property type="entry name" value="Glyco_transf_92"/>
</dbReference>
<dbReference type="InterPro" id="IPR052012">
    <property type="entry name" value="GTase_92"/>
</dbReference>
<reference evidence="10" key="2">
    <citation type="submission" date="2020-10" db="UniProtKB">
        <authorList>
            <consortium name="WormBaseParasite"/>
        </authorList>
    </citation>
    <scope>IDENTIFICATION</scope>
</reference>
<keyword evidence="3 8" id="KW-0328">Glycosyltransferase</keyword>
<dbReference type="GO" id="GO:0016757">
    <property type="term" value="F:glycosyltransferase activity"/>
    <property type="evidence" value="ECO:0007669"/>
    <property type="project" value="UniProtKB-UniRule"/>
</dbReference>
<keyword evidence="9" id="KW-1185">Reference proteome</keyword>
<dbReference type="PANTHER" id="PTHR21645:SF22">
    <property type="entry name" value="GLYCOSYLTRANSFERASE FAMILY 92 PROTEIN"/>
    <property type="match status" value="1"/>
</dbReference>
<dbReference type="Pfam" id="PF01697">
    <property type="entry name" value="Glyco_transf_92"/>
    <property type="match status" value="1"/>
</dbReference>
<feature type="transmembrane region" description="Helical" evidence="8">
    <location>
        <begin position="27"/>
        <end position="50"/>
    </location>
</feature>
<evidence type="ECO:0000313" key="9">
    <source>
        <dbReference type="Proteomes" id="UP000492821"/>
    </source>
</evidence>
<accession>A0A7E4UTQ6</accession>
<evidence type="ECO:0000256" key="4">
    <source>
        <dbReference type="ARBA" id="ARBA00022679"/>
    </source>
</evidence>
<proteinExistence type="inferred from homology"/>
<keyword evidence="5 8" id="KW-0812">Transmembrane</keyword>
<protein>
    <recommendedName>
        <fullName evidence="8">Glycosyltransferase family 92 protein</fullName>
        <ecNumber evidence="8">2.4.1.-</ecNumber>
    </recommendedName>
</protein>
<dbReference type="PANTHER" id="PTHR21645">
    <property type="entry name" value="GLYCOSYLTRANSFERASE FAMILY 92 PROTEIN"/>
    <property type="match status" value="1"/>
</dbReference>
<dbReference type="AlphaFoldDB" id="A0A7E4UTQ6"/>
<evidence type="ECO:0000256" key="8">
    <source>
        <dbReference type="RuleBase" id="RU366017"/>
    </source>
</evidence>
<keyword evidence="6 8" id="KW-1133">Transmembrane helix</keyword>
<dbReference type="Proteomes" id="UP000492821">
    <property type="component" value="Unassembled WGS sequence"/>
</dbReference>
<keyword evidence="4 8" id="KW-0808">Transferase</keyword>
<evidence type="ECO:0000256" key="5">
    <source>
        <dbReference type="ARBA" id="ARBA00022692"/>
    </source>
</evidence>
<evidence type="ECO:0000256" key="7">
    <source>
        <dbReference type="ARBA" id="ARBA00023136"/>
    </source>
</evidence>
<evidence type="ECO:0000256" key="1">
    <source>
        <dbReference type="ARBA" id="ARBA00004167"/>
    </source>
</evidence>